<keyword evidence="4 9" id="KW-0812">Transmembrane</keyword>
<sequence>MNPVMKNRLIGCIVALVLFALDQWSKNYVTKTLGINEIGKSMELLPIFDLRFTRNFGVSLGMFEATSPEMRWGLVLVTGLIALVVTVWMLREKLLGDIIALSFILGGALGNIKDRYELGYVVDFADLHFGDFRPFLIFNVADAAITIGVVIVLARAFFMRDNDDKEVDDLMNTKAADAAESK</sequence>
<protein>
    <recommendedName>
        <fullName evidence="9">Lipoprotein signal peptidase</fullName>
        <ecNumber evidence="9">3.4.23.36</ecNumber>
    </recommendedName>
    <alternativeName>
        <fullName evidence="9">Prolipoprotein signal peptidase</fullName>
    </alternativeName>
    <alternativeName>
        <fullName evidence="9">Signal peptidase II</fullName>
        <shortName evidence="9">SPase II</shortName>
    </alternativeName>
</protein>
<dbReference type="PANTHER" id="PTHR33695">
    <property type="entry name" value="LIPOPROTEIN SIGNAL PEPTIDASE"/>
    <property type="match status" value="1"/>
</dbReference>
<comment type="function">
    <text evidence="9">This protein specifically catalyzes the removal of signal peptides from prolipoproteins.</text>
</comment>
<keyword evidence="8 9" id="KW-0472">Membrane</keyword>
<evidence type="ECO:0000256" key="4">
    <source>
        <dbReference type="ARBA" id="ARBA00022692"/>
    </source>
</evidence>
<dbReference type="RefSeq" id="WP_305931171.1">
    <property type="nucleotide sequence ID" value="NZ_JAVAIM010000001.1"/>
</dbReference>
<dbReference type="GO" id="GO:0004190">
    <property type="term" value="F:aspartic-type endopeptidase activity"/>
    <property type="evidence" value="ECO:0007669"/>
    <property type="project" value="UniProtKB-EC"/>
</dbReference>
<feature type="active site" evidence="9">
    <location>
        <position position="123"/>
    </location>
</feature>
<dbReference type="EMBL" id="JAVAIM010000001">
    <property type="protein sequence ID" value="MDP4573684.1"/>
    <property type="molecule type" value="Genomic_DNA"/>
</dbReference>
<comment type="similarity">
    <text evidence="1 9 10">Belongs to the peptidase A8 family.</text>
</comment>
<keyword evidence="3 9" id="KW-0645">Protease</keyword>
<proteinExistence type="inferred from homology"/>
<dbReference type="EC" id="3.4.23.36" evidence="9"/>
<dbReference type="NCBIfam" id="TIGR00077">
    <property type="entry name" value="lspA"/>
    <property type="match status" value="1"/>
</dbReference>
<evidence type="ECO:0000256" key="8">
    <source>
        <dbReference type="ARBA" id="ARBA00023136"/>
    </source>
</evidence>
<dbReference type="PANTHER" id="PTHR33695:SF1">
    <property type="entry name" value="LIPOPROTEIN SIGNAL PEPTIDASE"/>
    <property type="match status" value="1"/>
</dbReference>
<comment type="subcellular location">
    <subcellularLocation>
        <location evidence="9">Cell membrane</location>
        <topology evidence="9">Multi-pass membrane protein</topology>
    </subcellularLocation>
</comment>
<reference evidence="11 12" key="1">
    <citation type="submission" date="2023-08" db="EMBL/GenBank/DDBJ databases">
        <title>genomic of G39.</title>
        <authorList>
            <person name="Wang Y."/>
        </authorList>
    </citation>
    <scope>NUCLEOTIDE SEQUENCE [LARGE SCALE GENOMIC DNA]</scope>
    <source>
        <strain evidence="11 12">G39</strain>
    </source>
</reference>
<evidence type="ECO:0000256" key="1">
    <source>
        <dbReference type="ARBA" id="ARBA00006139"/>
    </source>
</evidence>
<dbReference type="HAMAP" id="MF_00161">
    <property type="entry name" value="LspA"/>
    <property type="match status" value="1"/>
</dbReference>
<name>A0ABT9HKK7_9SPHN</name>
<evidence type="ECO:0000256" key="9">
    <source>
        <dbReference type="HAMAP-Rule" id="MF_00161"/>
    </source>
</evidence>
<evidence type="ECO:0000256" key="10">
    <source>
        <dbReference type="RuleBase" id="RU004181"/>
    </source>
</evidence>
<dbReference type="InterPro" id="IPR001872">
    <property type="entry name" value="Peptidase_A8"/>
</dbReference>
<evidence type="ECO:0000256" key="7">
    <source>
        <dbReference type="ARBA" id="ARBA00022989"/>
    </source>
</evidence>
<keyword evidence="12" id="KW-1185">Reference proteome</keyword>
<comment type="pathway">
    <text evidence="9">Protein modification; lipoprotein biosynthesis (signal peptide cleavage).</text>
</comment>
<accession>A0ABT9HKK7</accession>
<feature type="transmembrane region" description="Helical" evidence="9">
    <location>
        <begin position="132"/>
        <end position="158"/>
    </location>
</feature>
<evidence type="ECO:0000256" key="3">
    <source>
        <dbReference type="ARBA" id="ARBA00022670"/>
    </source>
</evidence>
<evidence type="ECO:0000313" key="11">
    <source>
        <dbReference type="EMBL" id="MDP4573684.1"/>
    </source>
</evidence>
<dbReference type="Pfam" id="PF01252">
    <property type="entry name" value="Peptidase_A8"/>
    <property type="match status" value="1"/>
</dbReference>
<comment type="caution">
    <text evidence="9">Lacks conserved residue(s) required for the propagation of feature annotation.</text>
</comment>
<keyword evidence="6 9" id="KW-0378">Hydrolase</keyword>
<keyword evidence="2 9" id="KW-1003">Cell membrane</keyword>
<comment type="catalytic activity">
    <reaction evidence="9">
        <text>Release of signal peptides from bacterial membrane prolipoproteins. Hydrolyzes -Xaa-Yaa-Zaa-|-(S,diacylglyceryl)Cys-, in which Xaa is hydrophobic (preferably Leu), and Yaa (Ala or Ser) and Zaa (Gly or Ala) have small, neutral side chains.</text>
        <dbReference type="EC" id="3.4.23.36"/>
    </reaction>
</comment>
<feature type="active site" evidence="9">
    <location>
        <position position="142"/>
    </location>
</feature>
<evidence type="ECO:0000256" key="5">
    <source>
        <dbReference type="ARBA" id="ARBA00022750"/>
    </source>
</evidence>
<evidence type="ECO:0000313" key="12">
    <source>
        <dbReference type="Proteomes" id="UP001240639"/>
    </source>
</evidence>
<organism evidence="11 12">
    <name type="scientific">Qipengyuania profundimaris</name>
    <dbReference type="NCBI Taxonomy" id="3067652"/>
    <lineage>
        <taxon>Bacteria</taxon>
        <taxon>Pseudomonadati</taxon>
        <taxon>Pseudomonadota</taxon>
        <taxon>Alphaproteobacteria</taxon>
        <taxon>Sphingomonadales</taxon>
        <taxon>Erythrobacteraceae</taxon>
        <taxon>Qipengyuania</taxon>
    </lineage>
</organism>
<comment type="caution">
    <text evidence="11">The sequence shown here is derived from an EMBL/GenBank/DDBJ whole genome shotgun (WGS) entry which is preliminary data.</text>
</comment>
<evidence type="ECO:0000256" key="6">
    <source>
        <dbReference type="ARBA" id="ARBA00022801"/>
    </source>
</evidence>
<evidence type="ECO:0000256" key="2">
    <source>
        <dbReference type="ARBA" id="ARBA00022475"/>
    </source>
</evidence>
<feature type="transmembrane region" description="Helical" evidence="9">
    <location>
        <begin position="94"/>
        <end position="112"/>
    </location>
</feature>
<dbReference type="Proteomes" id="UP001240639">
    <property type="component" value="Unassembled WGS sequence"/>
</dbReference>
<keyword evidence="7 9" id="KW-1133">Transmembrane helix</keyword>
<feature type="transmembrane region" description="Helical" evidence="9">
    <location>
        <begin position="70"/>
        <end position="89"/>
    </location>
</feature>
<keyword evidence="5 9" id="KW-0064">Aspartyl protease</keyword>
<dbReference type="PRINTS" id="PR00781">
    <property type="entry name" value="LIPOSIGPTASE"/>
</dbReference>
<gene>
    <name evidence="9 11" type="primary">lspA</name>
    <name evidence="11" type="ORF">Q9K02_00850</name>
</gene>